<protein>
    <recommendedName>
        <fullName evidence="5">PKD-like family protein</fullName>
    </recommendedName>
</protein>
<keyword evidence="4" id="KW-1185">Reference proteome</keyword>
<evidence type="ECO:0008006" key="5">
    <source>
        <dbReference type="Google" id="ProtNLM"/>
    </source>
</evidence>
<dbReference type="EMBL" id="CP069450">
    <property type="protein sequence ID" value="QRO51016.1"/>
    <property type="molecule type" value="Genomic_DNA"/>
</dbReference>
<evidence type="ECO:0000313" key="2">
    <source>
        <dbReference type="EMBL" id="RGV32576.1"/>
    </source>
</evidence>
<dbReference type="PROSITE" id="PS51257">
    <property type="entry name" value="PROKAR_LIPOPROTEIN"/>
    <property type="match status" value="1"/>
</dbReference>
<evidence type="ECO:0000313" key="4">
    <source>
        <dbReference type="Proteomes" id="UP000654720"/>
    </source>
</evidence>
<reference evidence="1 4" key="2">
    <citation type="submission" date="2021-02" db="EMBL/GenBank/DDBJ databases">
        <title>FDA dAtabase for Regulatory Grade micrObial Sequences (FDA-ARGOS): Supporting development and validation of Infectious Disease Dx tests.</title>
        <authorList>
            <person name="Carlson P."/>
            <person name="Fischbach M."/>
            <person name="Hastie J."/>
            <person name="Bilen M."/>
            <person name="Cheng A."/>
            <person name="Tallon L."/>
            <person name="Sadzewicz L."/>
            <person name="Zhao X."/>
            <person name="Boylan J."/>
            <person name="Ott S."/>
            <person name="Bowen H."/>
            <person name="Vavikolanu K."/>
            <person name="Mehta A."/>
            <person name="Aluvathingal J."/>
            <person name="Nadendla S."/>
            <person name="Yan Y."/>
            <person name="Sichtig H."/>
        </authorList>
    </citation>
    <scope>NUCLEOTIDE SEQUENCE [LARGE SCALE GENOMIC DNA]</scope>
    <source>
        <strain evidence="1 4">FDAARGOS_1229</strain>
    </source>
</reference>
<dbReference type="AlphaFoldDB" id="A0A412WY32"/>
<organism evidence="2 3">
    <name type="scientific">Butyricimonas virosa</name>
    <dbReference type="NCBI Taxonomy" id="544645"/>
    <lineage>
        <taxon>Bacteria</taxon>
        <taxon>Pseudomonadati</taxon>
        <taxon>Bacteroidota</taxon>
        <taxon>Bacteroidia</taxon>
        <taxon>Bacteroidales</taxon>
        <taxon>Odoribacteraceae</taxon>
        <taxon>Butyricimonas</taxon>
    </lineage>
</organism>
<proteinExistence type="predicted"/>
<sequence length="557" mass="63185">MNLRNICCFFIVALFFYACYDDKGNYEYRDINEITVEGIDASYARDVDDSLRIYPVLKGTMYDDTSRFTYRWEVAGRTLTETYNLEIQIDMVPGERSCRFVVKDKETEVEKYHRFSLNVSSSTAGDLIMVLSKYQGRAELSYLRLDKPSNWAINYYQDRYDELLGVEPKQLRIVYSEANRCQPFVNSYGRVMVLADNRVSLLDKSSLMLDTINPYLTGEAYTGLASYPPPDIEGYESQYLMEEGISIWRSNPYGSYFQLSTHFAEISGGTLYTAYSLAPSIWTPGYTYKSKSPHKGSLSAFGFWDAMDPTGDTPTMVNMGYDCGDIILFDKTYGRFVYGSAYGGVKEIKKADFKYFEGYNLLWGSATNMADDGCVAVLNNGDNCRLVLFKSGYEEENAKTATKKWVADIAAGDVIKSTTKFYCMKYTNYMFFVTDGNLYLYNLLDIQSGMAPNSRNLVAKLTDMGYDGDAVITDICVSRTEKTLLLGVSRYGNDMEASGEEAKGDLLYFDLNSSTLSVQYNEEKSYKGIAGIPVDVEIKYQTHWRDGMFKGELKDNI</sequence>
<dbReference type="GeneID" id="93096131"/>
<dbReference type="RefSeq" id="WP_027200368.1">
    <property type="nucleotide sequence ID" value="NZ_CALBWO010000046.1"/>
</dbReference>
<reference evidence="2 3" key="1">
    <citation type="submission" date="2018-08" db="EMBL/GenBank/DDBJ databases">
        <title>A genome reference for cultivated species of the human gut microbiota.</title>
        <authorList>
            <person name="Zou Y."/>
            <person name="Xue W."/>
            <person name="Luo G."/>
        </authorList>
    </citation>
    <scope>NUCLEOTIDE SEQUENCE [LARGE SCALE GENOMIC DNA]</scope>
    <source>
        <strain evidence="2 3">AF14-49</strain>
    </source>
</reference>
<dbReference type="STRING" id="1121130.GCA_000519105_01522"/>
<dbReference type="EMBL" id="QRZA01000019">
    <property type="protein sequence ID" value="RGV32576.1"/>
    <property type="molecule type" value="Genomic_DNA"/>
</dbReference>
<accession>A0A412WY32</accession>
<name>A0A412WY32_9BACT</name>
<dbReference type="Pfam" id="PF16407">
    <property type="entry name" value="PKD_2"/>
    <property type="match status" value="1"/>
</dbReference>
<dbReference type="InterPro" id="IPR032183">
    <property type="entry name" value="PKD-like"/>
</dbReference>
<dbReference type="Proteomes" id="UP000283589">
    <property type="component" value="Unassembled WGS sequence"/>
</dbReference>
<gene>
    <name evidence="2" type="ORF">DWW18_13360</name>
    <name evidence="1" type="ORF">I6J59_05150</name>
</gene>
<evidence type="ECO:0000313" key="1">
    <source>
        <dbReference type="EMBL" id="QRO51016.1"/>
    </source>
</evidence>
<evidence type="ECO:0000313" key="3">
    <source>
        <dbReference type="Proteomes" id="UP000283589"/>
    </source>
</evidence>
<dbReference type="Proteomes" id="UP000654720">
    <property type="component" value="Chromosome"/>
</dbReference>